<protein>
    <submittedName>
        <fullName evidence="4">BACON domain-containing carbohydrate-binding protein</fullName>
    </submittedName>
    <submittedName>
        <fullName evidence="2">BACON domain-containing protein</fullName>
    </submittedName>
</protein>
<dbReference type="GeneID" id="60926175"/>
<evidence type="ECO:0000313" key="8">
    <source>
        <dbReference type="Proteomes" id="UP000436858"/>
    </source>
</evidence>
<dbReference type="Gene3D" id="3.80.10.10">
    <property type="entry name" value="Ribonuclease Inhibitor"/>
    <property type="match status" value="1"/>
</dbReference>
<sequence length="660" mass="74148">MKYFSKITLGLILCMGIISSCKDDDETRIDGISVDKEEIAIGAEGGTEKIAVSSNDQWVVRVSKPWIAVSPANGFGSAVCELTIDSTLTNVARTAQISFTMNGREPSLVTVTQFGFGKQILVKEPEVEIPSSDAFDNRHFKSIISTNVNFKIGSVDYSFAEEATMTEEEKREVEGERSGWVTLPKDKDLAVNLDKGARPRTLKVDFRWGMNVAPYTRVAKIHLVPVDENDQLVDNNGNKIDAVVLTVTQKAAMKIEDNRAGDSLAIITINSKLQSMMSFDTSESMMNWSFVTLWEATDKEIKDGIVPTEAVGRVRSVSYAMIDLQDGETFPKEIRHLKYLESFSVQSNANRQIRTISLGEEICELEYLKDLTIFSFGINALPENFIKLGKKLENLDLASNNFQSLSVVTDVVNEKNFPHLRYLTLTGCRATETLKDMSLIDGNNQYNGRDVGLHVDISQGQPEREAFLKLLTWDKLISLQMSYNFLEGELPTDAEVRAALRAADKPETYQSDDFFSKDELTAKPSIFMDKISRDTCQWLLTTDNQVRYRKQTPVSGQDIPRVLPFARTVHINLNFLTGALPNWLLFHPYFVYWGPESMIFNQQEDGRNSKGNTVGFNNVDIVNYDFSYYYGSTDPGTNQIVSGVAYPLYFRKFVLSGTTD</sequence>
<evidence type="ECO:0000313" key="5">
    <source>
        <dbReference type="EMBL" id="RHD91574.1"/>
    </source>
</evidence>
<name>A0A0P0FH02_BACT4</name>
<accession>A0A0P0FH02</accession>
<dbReference type="Pfam" id="PF13004">
    <property type="entry name" value="BACON"/>
    <property type="match status" value="1"/>
</dbReference>
<dbReference type="OMA" id="LFHPYFV"/>
<organism evidence="4 10">
    <name type="scientific">Bacteroides thetaiotaomicron</name>
    <dbReference type="NCBI Taxonomy" id="818"/>
    <lineage>
        <taxon>Bacteria</taxon>
        <taxon>Pseudomonadati</taxon>
        <taxon>Bacteroidota</taxon>
        <taxon>Bacteroidia</taxon>
        <taxon>Bacteroidales</taxon>
        <taxon>Bacteroidaceae</taxon>
        <taxon>Bacteroides</taxon>
    </lineage>
</organism>
<reference evidence="4" key="4">
    <citation type="submission" date="2022-10" db="EMBL/GenBank/DDBJ databases">
        <title>Human gut microbiome strain richness.</title>
        <authorList>
            <person name="Chen-Liaw A."/>
        </authorList>
    </citation>
    <scope>NUCLEOTIDE SEQUENCE</scope>
    <source>
        <strain evidence="4">1001283st1_A3_1001283B150304_161114</strain>
    </source>
</reference>
<dbReference type="InterPro" id="IPR032675">
    <property type="entry name" value="LRR_dom_sf"/>
</dbReference>
<evidence type="ECO:0000313" key="3">
    <source>
        <dbReference type="EMBL" id="KAB4486818.1"/>
    </source>
</evidence>
<dbReference type="EMBL" id="WCRY01000002">
    <property type="protein sequence ID" value="KAB4486818.1"/>
    <property type="molecule type" value="Genomic_DNA"/>
</dbReference>
<evidence type="ECO:0000313" key="6">
    <source>
        <dbReference type="EMBL" id="UYU92854.1"/>
    </source>
</evidence>
<proteinExistence type="predicted"/>
<accession>C6IE76</accession>
<dbReference type="Proteomes" id="UP000440614">
    <property type="component" value="Unassembled WGS sequence"/>
</dbReference>
<evidence type="ECO:0000313" key="7">
    <source>
        <dbReference type="Proteomes" id="UP000284785"/>
    </source>
</evidence>
<dbReference type="CDD" id="cd14948">
    <property type="entry name" value="BACON"/>
    <property type="match status" value="1"/>
</dbReference>
<dbReference type="EMBL" id="CP083685">
    <property type="protein sequence ID" value="UYU92854.1"/>
    <property type="molecule type" value="Genomic_DNA"/>
</dbReference>
<dbReference type="KEGG" id="btho:Btheta7330_03151"/>
<dbReference type="EMBL" id="JAQNVG010000005">
    <property type="protein sequence ID" value="MDC2234935.1"/>
    <property type="molecule type" value="Genomic_DNA"/>
</dbReference>
<dbReference type="Proteomes" id="UP000436858">
    <property type="component" value="Unassembled WGS sequence"/>
</dbReference>
<dbReference type="Proteomes" id="UP001217776">
    <property type="component" value="Unassembled WGS sequence"/>
</dbReference>
<dbReference type="Proteomes" id="UP001162960">
    <property type="component" value="Chromosome"/>
</dbReference>
<dbReference type="Proteomes" id="UP000284785">
    <property type="component" value="Unassembled WGS sequence"/>
</dbReference>
<dbReference type="EMBL" id="WCSY01000003">
    <property type="protein sequence ID" value="KAB4315100.1"/>
    <property type="molecule type" value="Genomic_DNA"/>
</dbReference>
<dbReference type="EMBL" id="QSJP01000001">
    <property type="protein sequence ID" value="RHD91574.1"/>
    <property type="molecule type" value="Genomic_DNA"/>
</dbReference>
<reference evidence="6" key="3">
    <citation type="submission" date="2021-06" db="EMBL/GenBank/DDBJ databases">
        <title>Interrogation of the integrated mobile genetic elements in gut-associated Bacteroides with a consensus prediction approach.</title>
        <authorList>
            <person name="Campbell D.E."/>
            <person name="Leigh J.R."/>
            <person name="Kim T."/>
            <person name="England W."/>
            <person name="Whitaker R.J."/>
            <person name="Degnan P.H."/>
        </authorList>
    </citation>
    <scope>NUCLEOTIDE SEQUENCE</scope>
    <source>
        <strain evidence="6">VPI-3443</strain>
    </source>
</reference>
<evidence type="ECO:0000313" key="10">
    <source>
        <dbReference type="Proteomes" id="UP001217776"/>
    </source>
</evidence>
<feature type="domain" description="BACON" evidence="1">
    <location>
        <begin position="58"/>
        <end position="113"/>
    </location>
</feature>
<evidence type="ECO:0000259" key="1">
    <source>
        <dbReference type="Pfam" id="PF13004"/>
    </source>
</evidence>
<dbReference type="RefSeq" id="WP_008766220.1">
    <property type="nucleotide sequence ID" value="NZ_BAABXH010000002.1"/>
</dbReference>
<evidence type="ECO:0000313" key="9">
    <source>
        <dbReference type="Proteomes" id="UP000440614"/>
    </source>
</evidence>
<dbReference type="AlphaFoldDB" id="A0A0P0FH02"/>
<dbReference type="Gene3D" id="2.60.40.10">
    <property type="entry name" value="Immunoglobulins"/>
    <property type="match status" value="1"/>
</dbReference>
<dbReference type="PROSITE" id="PS51257">
    <property type="entry name" value="PROKAR_LIPOPROTEIN"/>
    <property type="match status" value="1"/>
</dbReference>
<evidence type="ECO:0000313" key="2">
    <source>
        <dbReference type="EMBL" id="KAB4315100.1"/>
    </source>
</evidence>
<dbReference type="InterPro" id="IPR013783">
    <property type="entry name" value="Ig-like_fold"/>
</dbReference>
<dbReference type="InterPro" id="IPR024361">
    <property type="entry name" value="BACON"/>
</dbReference>
<gene>
    <name evidence="5" type="ORF">DW780_00795</name>
    <name evidence="3" type="ORF">GAN91_02025</name>
    <name evidence="2" type="ORF">GAO51_04035</name>
    <name evidence="6" type="ORF">KQP74_09500</name>
    <name evidence="4" type="ORF">PO127_04135</name>
</gene>
<reference evidence="5 7" key="1">
    <citation type="submission" date="2018-08" db="EMBL/GenBank/DDBJ databases">
        <title>A genome reference for cultivated species of the human gut microbiota.</title>
        <authorList>
            <person name="Zou Y."/>
            <person name="Xue W."/>
            <person name="Luo G."/>
        </authorList>
    </citation>
    <scope>NUCLEOTIDE SEQUENCE [LARGE SCALE GENOMIC DNA]</scope>
    <source>
        <strain evidence="5 7">AM30-26</strain>
    </source>
</reference>
<dbReference type="SUPFAM" id="SSF52047">
    <property type="entry name" value="RNI-like"/>
    <property type="match status" value="1"/>
</dbReference>
<evidence type="ECO:0000313" key="4">
    <source>
        <dbReference type="EMBL" id="MDC2234935.1"/>
    </source>
</evidence>
<reference evidence="8 9" key="2">
    <citation type="journal article" date="2019" name="Nat. Med.">
        <title>A library of human gut bacterial isolates paired with longitudinal multiomics data enables mechanistic microbiome research.</title>
        <authorList>
            <person name="Poyet M."/>
            <person name="Groussin M."/>
            <person name="Gibbons S.M."/>
            <person name="Avila-Pacheco J."/>
            <person name="Jiang X."/>
            <person name="Kearney S.M."/>
            <person name="Perrotta A.R."/>
            <person name="Berdy B."/>
            <person name="Zhao S."/>
            <person name="Lieberman T.D."/>
            <person name="Swanson P.K."/>
            <person name="Smith M."/>
            <person name="Roesemann S."/>
            <person name="Alexander J.E."/>
            <person name="Rich S.A."/>
            <person name="Livny J."/>
            <person name="Vlamakis H."/>
            <person name="Clish C."/>
            <person name="Bullock K."/>
            <person name="Deik A."/>
            <person name="Scott J."/>
            <person name="Pierce K.A."/>
            <person name="Xavier R.J."/>
            <person name="Alm E.J."/>
        </authorList>
    </citation>
    <scope>NUCLEOTIDE SEQUENCE [LARGE SCALE GENOMIC DNA]</scope>
    <source>
        <strain evidence="3 8">BIOML-A162</strain>
        <strain evidence="2 9">BIOML-A188</strain>
    </source>
</reference>